<gene>
    <name evidence="8" type="ORF">EIN_525200</name>
</gene>
<dbReference type="PROSITE" id="PS00108">
    <property type="entry name" value="PROTEIN_KINASE_ST"/>
    <property type="match status" value="1"/>
</dbReference>
<dbReference type="EC" id="2.7.11.11" evidence="8"/>
<dbReference type="SUPFAM" id="SSF56112">
    <property type="entry name" value="Protein kinase-like (PK-like)"/>
    <property type="match status" value="1"/>
</dbReference>
<dbReference type="AlphaFoldDB" id="A0A0A1U5N3"/>
<sequence length="284" mass="32549">MVLVQGENIKGSVFKDLRIIEEIGHGAFSRVYKAESNGVLVASKVLSKVPDCVKNEVQYLQILKHPNIVRFYSAEKTEKGLIINMEYVESNLDSLLFDQQHCPVPLRTTLTTSIKVTLCMDIGKAVQYLQSLRLIHGDLKPENILISHDFKVKLSDFGFTRAPSKFFETIHGTPNYLPPEAFLYNEFNRTCDTYAFSLVIYQIFTQRLIFTNCTTTEELADAVVHGERPTLNSLVPEVYHELLQKMWSGNIDERPNMKKILQTLSLGYLEDIDDLMARNFWSFL</sequence>
<evidence type="ECO:0000313" key="8">
    <source>
        <dbReference type="EMBL" id="ELP89565.1"/>
    </source>
</evidence>
<proteinExistence type="predicted"/>
<dbReference type="PANTHER" id="PTHR44329:SF288">
    <property type="entry name" value="MITOGEN-ACTIVATED PROTEIN KINASE KINASE KINASE 20"/>
    <property type="match status" value="1"/>
</dbReference>
<evidence type="ECO:0000256" key="4">
    <source>
        <dbReference type="ARBA" id="ARBA00022840"/>
    </source>
</evidence>
<dbReference type="VEuPathDB" id="AmoebaDB:EIN_525200"/>
<dbReference type="PIRSF" id="PIRSF000654">
    <property type="entry name" value="Integrin-linked_kinase"/>
    <property type="match status" value="1"/>
</dbReference>
<dbReference type="InterPro" id="IPR008271">
    <property type="entry name" value="Ser/Thr_kinase_AS"/>
</dbReference>
<dbReference type="OrthoDB" id="25221at2759"/>
<feature type="domain" description="Protein kinase" evidence="7">
    <location>
        <begin position="17"/>
        <end position="269"/>
    </location>
</feature>
<dbReference type="PANTHER" id="PTHR44329">
    <property type="entry name" value="SERINE/THREONINE-PROTEIN KINASE TNNI3K-RELATED"/>
    <property type="match status" value="1"/>
</dbReference>
<organism evidence="8 9">
    <name type="scientific">Entamoeba invadens IP1</name>
    <dbReference type="NCBI Taxonomy" id="370355"/>
    <lineage>
        <taxon>Eukaryota</taxon>
        <taxon>Amoebozoa</taxon>
        <taxon>Evosea</taxon>
        <taxon>Archamoebae</taxon>
        <taxon>Mastigamoebida</taxon>
        <taxon>Entamoebidae</taxon>
        <taxon>Entamoeba</taxon>
    </lineage>
</organism>
<evidence type="ECO:0000256" key="2">
    <source>
        <dbReference type="ARBA" id="ARBA00022741"/>
    </source>
</evidence>
<dbReference type="GO" id="GO:0004691">
    <property type="term" value="F:cAMP-dependent protein kinase activity"/>
    <property type="evidence" value="ECO:0007669"/>
    <property type="project" value="UniProtKB-EC"/>
</dbReference>
<protein>
    <submittedName>
        <fullName evidence="8">cAMP-dependent protein kinase type, putative</fullName>
        <ecNumber evidence="8">2.7.11.11</ecNumber>
    </submittedName>
</protein>
<dbReference type="Pfam" id="PF00069">
    <property type="entry name" value="Pkinase"/>
    <property type="match status" value="1"/>
</dbReference>
<dbReference type="GeneID" id="14888554"/>
<dbReference type="InterPro" id="IPR011009">
    <property type="entry name" value="Kinase-like_dom_sf"/>
</dbReference>
<dbReference type="GO" id="GO:0106310">
    <property type="term" value="F:protein serine kinase activity"/>
    <property type="evidence" value="ECO:0007669"/>
    <property type="project" value="RHEA"/>
</dbReference>
<dbReference type="RefSeq" id="XP_004256336.1">
    <property type="nucleotide sequence ID" value="XM_004256288.1"/>
</dbReference>
<dbReference type="PROSITE" id="PS50011">
    <property type="entry name" value="PROTEIN_KINASE_DOM"/>
    <property type="match status" value="1"/>
</dbReference>
<keyword evidence="9" id="KW-1185">Reference proteome</keyword>
<evidence type="ECO:0000256" key="6">
    <source>
        <dbReference type="ARBA" id="ARBA00048679"/>
    </source>
</evidence>
<dbReference type="Proteomes" id="UP000014680">
    <property type="component" value="Unassembled WGS sequence"/>
</dbReference>
<dbReference type="InterPro" id="IPR051681">
    <property type="entry name" value="Ser/Thr_Kinases-Pseudokinases"/>
</dbReference>
<comment type="catalytic activity">
    <reaction evidence="6">
        <text>L-seryl-[protein] + ATP = O-phospho-L-seryl-[protein] + ADP + H(+)</text>
        <dbReference type="Rhea" id="RHEA:17989"/>
        <dbReference type="Rhea" id="RHEA-COMP:9863"/>
        <dbReference type="Rhea" id="RHEA-COMP:11604"/>
        <dbReference type="ChEBI" id="CHEBI:15378"/>
        <dbReference type="ChEBI" id="CHEBI:29999"/>
        <dbReference type="ChEBI" id="CHEBI:30616"/>
        <dbReference type="ChEBI" id="CHEBI:83421"/>
        <dbReference type="ChEBI" id="CHEBI:456216"/>
        <dbReference type="EC" id="2.7.11.1"/>
    </reaction>
</comment>
<keyword evidence="4" id="KW-0067">ATP-binding</keyword>
<evidence type="ECO:0000313" key="9">
    <source>
        <dbReference type="Proteomes" id="UP000014680"/>
    </source>
</evidence>
<accession>A0A0A1U5N3</accession>
<dbReference type="Gene3D" id="1.10.510.10">
    <property type="entry name" value="Transferase(Phosphotransferase) domain 1"/>
    <property type="match status" value="1"/>
</dbReference>
<dbReference type="SMART" id="SM00220">
    <property type="entry name" value="S_TKc"/>
    <property type="match status" value="1"/>
</dbReference>
<evidence type="ECO:0000259" key="7">
    <source>
        <dbReference type="PROSITE" id="PS50011"/>
    </source>
</evidence>
<dbReference type="KEGG" id="eiv:EIN_525200"/>
<keyword evidence="3 8" id="KW-0418">Kinase</keyword>
<evidence type="ECO:0000256" key="3">
    <source>
        <dbReference type="ARBA" id="ARBA00022777"/>
    </source>
</evidence>
<keyword evidence="1 8" id="KW-0808">Transferase</keyword>
<evidence type="ECO:0000256" key="1">
    <source>
        <dbReference type="ARBA" id="ARBA00022679"/>
    </source>
</evidence>
<dbReference type="InterPro" id="IPR000719">
    <property type="entry name" value="Prot_kinase_dom"/>
</dbReference>
<keyword evidence="2" id="KW-0547">Nucleotide-binding</keyword>
<evidence type="ECO:0000256" key="5">
    <source>
        <dbReference type="ARBA" id="ARBA00047899"/>
    </source>
</evidence>
<reference evidence="8 9" key="1">
    <citation type="submission" date="2012-10" db="EMBL/GenBank/DDBJ databases">
        <authorList>
            <person name="Zafar N."/>
            <person name="Inman J."/>
            <person name="Hall N."/>
            <person name="Lorenzi H."/>
            <person name="Caler E."/>
        </authorList>
    </citation>
    <scope>NUCLEOTIDE SEQUENCE [LARGE SCALE GENOMIC DNA]</scope>
    <source>
        <strain evidence="8 9">IP1</strain>
    </source>
</reference>
<dbReference type="GO" id="GO:0005524">
    <property type="term" value="F:ATP binding"/>
    <property type="evidence" value="ECO:0007669"/>
    <property type="project" value="UniProtKB-KW"/>
</dbReference>
<name>A0A0A1U5N3_ENTIV</name>
<comment type="catalytic activity">
    <reaction evidence="5">
        <text>L-threonyl-[protein] + ATP = O-phospho-L-threonyl-[protein] + ADP + H(+)</text>
        <dbReference type="Rhea" id="RHEA:46608"/>
        <dbReference type="Rhea" id="RHEA-COMP:11060"/>
        <dbReference type="Rhea" id="RHEA-COMP:11605"/>
        <dbReference type="ChEBI" id="CHEBI:15378"/>
        <dbReference type="ChEBI" id="CHEBI:30013"/>
        <dbReference type="ChEBI" id="CHEBI:30616"/>
        <dbReference type="ChEBI" id="CHEBI:61977"/>
        <dbReference type="ChEBI" id="CHEBI:456216"/>
        <dbReference type="EC" id="2.7.11.1"/>
    </reaction>
</comment>
<dbReference type="EMBL" id="KB206604">
    <property type="protein sequence ID" value="ELP89565.1"/>
    <property type="molecule type" value="Genomic_DNA"/>
</dbReference>
<feature type="non-terminal residue" evidence="8">
    <location>
        <position position="284"/>
    </location>
</feature>